<feature type="transmembrane region" description="Helical" evidence="1">
    <location>
        <begin position="6"/>
        <end position="26"/>
    </location>
</feature>
<feature type="domain" description="DUF547" evidence="2">
    <location>
        <begin position="90"/>
        <end position="205"/>
    </location>
</feature>
<dbReference type="EMBL" id="JALPRF010000002">
    <property type="protein sequence ID" value="MCK8492323.1"/>
    <property type="molecule type" value="Genomic_DNA"/>
</dbReference>
<keyword evidence="1" id="KW-0472">Membrane</keyword>
<dbReference type="Proteomes" id="UP001202180">
    <property type="component" value="Unassembled WGS sequence"/>
</dbReference>
<dbReference type="PANTHER" id="PTHR46361">
    <property type="entry name" value="ELECTRON CARRIER/ PROTEIN DISULFIDE OXIDOREDUCTASE"/>
    <property type="match status" value="1"/>
</dbReference>
<comment type="caution">
    <text evidence="3">The sequence shown here is derived from an EMBL/GenBank/DDBJ whole genome shotgun (WGS) entry which is preliminary data.</text>
</comment>
<organism evidence="3 4">
    <name type="scientific">Spirosoma liriopis</name>
    <dbReference type="NCBI Taxonomy" id="2937440"/>
    <lineage>
        <taxon>Bacteria</taxon>
        <taxon>Pseudomonadati</taxon>
        <taxon>Bacteroidota</taxon>
        <taxon>Cytophagia</taxon>
        <taxon>Cytophagales</taxon>
        <taxon>Cytophagaceae</taxon>
        <taxon>Spirosoma</taxon>
    </lineage>
</organism>
<evidence type="ECO:0000259" key="2">
    <source>
        <dbReference type="Pfam" id="PF04784"/>
    </source>
</evidence>
<keyword evidence="1" id="KW-0812">Transmembrane</keyword>
<proteinExistence type="predicted"/>
<sequence>MTPSLLKIAITGIVSCLFISLTAFVIPFSVGVTTARNASTTGAPVNHTLYDRLLKKYVNEKGLVNYRGFKHDQKELTKYLDMLSNNPPADKWSRNEQMAYWINAYNAYTIQLILNHYPVASIKDIGSKVQIPFVTTPWASKFFKIGGKDMSLDHIERSVLRKQFNEPRIHFALVPAATSGPRLRNEAYQPDKLSTQLDEQGSDFLNNPAKNAISPQRASLSKIFDWYKSDWQKSNKSVDYWVNRYSSAKINRDTPISYLDYNWGLNEQ</sequence>
<dbReference type="PANTHER" id="PTHR46361:SF3">
    <property type="entry name" value="ELECTRON CARRIER_ PROTEIN DISULFIDE OXIDOREDUCTASE"/>
    <property type="match status" value="1"/>
</dbReference>
<accession>A0ABT0HKY7</accession>
<gene>
    <name evidence="3" type="ORF">M0L20_10720</name>
</gene>
<keyword evidence="1" id="KW-1133">Transmembrane helix</keyword>
<evidence type="ECO:0000313" key="4">
    <source>
        <dbReference type="Proteomes" id="UP001202180"/>
    </source>
</evidence>
<dbReference type="Pfam" id="PF04784">
    <property type="entry name" value="DUF547"/>
    <property type="match status" value="1"/>
</dbReference>
<protein>
    <submittedName>
        <fullName evidence="3">DUF547 domain-containing protein</fullName>
    </submittedName>
</protein>
<name>A0ABT0HKY7_9BACT</name>
<reference evidence="3 4" key="1">
    <citation type="submission" date="2022-04" db="EMBL/GenBank/DDBJ databases">
        <title>Spirosoma sp. strain RP8 genome sequencing and assembly.</title>
        <authorList>
            <person name="Jung Y."/>
        </authorList>
    </citation>
    <scope>NUCLEOTIDE SEQUENCE [LARGE SCALE GENOMIC DNA]</scope>
    <source>
        <strain evidence="3 4">RP8</strain>
    </source>
</reference>
<evidence type="ECO:0000313" key="3">
    <source>
        <dbReference type="EMBL" id="MCK8492323.1"/>
    </source>
</evidence>
<dbReference type="RefSeq" id="WP_248476926.1">
    <property type="nucleotide sequence ID" value="NZ_JALPRF010000002.1"/>
</dbReference>
<keyword evidence="4" id="KW-1185">Reference proteome</keyword>
<dbReference type="InterPro" id="IPR006869">
    <property type="entry name" value="DUF547"/>
</dbReference>
<evidence type="ECO:0000256" key="1">
    <source>
        <dbReference type="SAM" id="Phobius"/>
    </source>
</evidence>